<evidence type="ECO:0000313" key="2">
    <source>
        <dbReference type="EMBL" id="MDC1793195.1"/>
    </source>
</evidence>
<dbReference type="RefSeq" id="WP_250699834.1">
    <property type="nucleotide sequence ID" value="NZ_CALNHV010000002.1"/>
</dbReference>
<organism evidence="2 3">
    <name type="scientific">Bacteroides uniformis</name>
    <dbReference type="NCBI Taxonomy" id="820"/>
    <lineage>
        <taxon>Bacteria</taxon>
        <taxon>Pseudomonadati</taxon>
        <taxon>Bacteroidota</taxon>
        <taxon>Bacteroidia</taxon>
        <taxon>Bacteroidales</taxon>
        <taxon>Bacteroidaceae</taxon>
        <taxon>Bacteroides</taxon>
    </lineage>
</organism>
<sequence length="152" mass="17834">MKVRDTCYKRYVWCPVNREEKIVIYCYGEGSCSRDTLKNILGDRQLKALQSDGYNVYMYLEDRLYNTEHLCCLAHARAKFVYAYEQGGDLNTKQMLEYIGWLYGQEDSCRQSGFFAEEITWQRNSLQTKDVISRIRSFLNVLTSEGHPPRGI</sequence>
<name>A0ABD4WC15_BACUN</name>
<dbReference type="AlphaFoldDB" id="A0ABD4WC15"/>
<reference evidence="2 3" key="1">
    <citation type="submission" date="2022-10" db="EMBL/GenBank/DDBJ databases">
        <title>Human gut microbiome strain richness.</title>
        <authorList>
            <person name="Chen-Liaw A."/>
        </authorList>
    </citation>
    <scope>NUCLEOTIDE SEQUENCE [LARGE SCALE GENOMIC DNA]</scope>
    <source>
        <strain evidence="2 3">D53st1_B1_D53t1_180928</strain>
    </source>
</reference>
<dbReference type="Pfam" id="PF03050">
    <property type="entry name" value="DDE_Tnp_IS66"/>
    <property type="match status" value="1"/>
</dbReference>
<dbReference type="EMBL" id="JAQNRK010000002">
    <property type="protein sequence ID" value="MDC1793195.1"/>
    <property type="molecule type" value="Genomic_DNA"/>
</dbReference>
<feature type="domain" description="Transposase IS66 central" evidence="1">
    <location>
        <begin position="9"/>
        <end position="140"/>
    </location>
</feature>
<comment type="caution">
    <text evidence="2">The sequence shown here is derived from an EMBL/GenBank/DDBJ whole genome shotgun (WGS) entry which is preliminary data.</text>
</comment>
<proteinExistence type="predicted"/>
<evidence type="ECO:0000313" key="3">
    <source>
        <dbReference type="Proteomes" id="UP001215818"/>
    </source>
</evidence>
<evidence type="ECO:0000259" key="1">
    <source>
        <dbReference type="Pfam" id="PF03050"/>
    </source>
</evidence>
<dbReference type="Proteomes" id="UP001215818">
    <property type="component" value="Unassembled WGS sequence"/>
</dbReference>
<dbReference type="InterPro" id="IPR004291">
    <property type="entry name" value="Transposase_IS66_central"/>
</dbReference>
<protein>
    <submittedName>
        <fullName evidence="2">Transposase</fullName>
    </submittedName>
</protein>
<gene>
    <name evidence="2" type="ORF">POY73_03485</name>
</gene>
<accession>A0ABD4WC15</accession>